<sequence>MAITIRDTQEHAEMLSQLKEQTQTSTMSKALLKGGYDALKYKELYLAERKKNEKLRDELYNHSEAIRDYVGALDSLRELIR</sequence>
<name>A0A249WAC9_VIBPH</name>
<protein>
    <submittedName>
        <fullName evidence="1">Uncharacterized protein</fullName>
    </submittedName>
</protein>
<proteinExistence type="predicted"/>
<dbReference type="RefSeq" id="WP_047724027.1">
    <property type="nucleotide sequence ID" value="NZ_CP023248.2"/>
</dbReference>
<dbReference type="AlphaFoldDB" id="A0A249WAC9"/>
<dbReference type="EMBL" id="CP023248">
    <property type="protein sequence ID" value="ASZ53732.1"/>
    <property type="molecule type" value="Genomic_DNA"/>
</dbReference>
<organism evidence="1">
    <name type="scientific">Vibrio parahaemolyticus</name>
    <dbReference type="NCBI Taxonomy" id="670"/>
    <lineage>
        <taxon>Bacteria</taxon>
        <taxon>Pseudomonadati</taxon>
        <taxon>Pseudomonadota</taxon>
        <taxon>Gammaproteobacteria</taxon>
        <taxon>Vibrionales</taxon>
        <taxon>Vibrionaceae</taxon>
        <taxon>Vibrio</taxon>
    </lineage>
</organism>
<gene>
    <name evidence="1" type="ORF">YA91_16965</name>
</gene>
<accession>A0A249WAC9</accession>
<reference evidence="1" key="1">
    <citation type="submission" date="2017-09" db="EMBL/GenBank/DDBJ databases">
        <authorList>
            <person name="Ehlers B."/>
            <person name="Leendertz F.H."/>
        </authorList>
    </citation>
    <scope>NUCLEOTIDE SEQUENCE</scope>
    <source>
        <strain evidence="1">MAVP-26</strain>
    </source>
</reference>
<evidence type="ECO:0000313" key="1">
    <source>
        <dbReference type="EMBL" id="ASZ53732.1"/>
    </source>
</evidence>